<gene>
    <name evidence="1" type="ORF">JIN82_11980</name>
</gene>
<accession>A0A8J7MFM3</accession>
<protein>
    <submittedName>
        <fullName evidence="1">Uncharacterized protein</fullName>
    </submittedName>
</protein>
<dbReference type="RefSeq" id="WP_200311883.1">
    <property type="nucleotide sequence ID" value="NZ_JAENIM010000041.1"/>
</dbReference>
<proteinExistence type="predicted"/>
<reference evidence="1" key="1">
    <citation type="submission" date="2021-01" db="EMBL/GenBank/DDBJ databases">
        <title>Modified the classification status of verrucomicrobia.</title>
        <authorList>
            <person name="Feng X."/>
        </authorList>
    </citation>
    <scope>NUCLEOTIDE SEQUENCE</scope>
    <source>
        <strain evidence="1">_KCTC 22039</strain>
    </source>
</reference>
<dbReference type="AlphaFoldDB" id="A0A8J7MFM3"/>
<evidence type="ECO:0000313" key="1">
    <source>
        <dbReference type="EMBL" id="MBK1791872.1"/>
    </source>
</evidence>
<organism evidence="1 2">
    <name type="scientific">Persicirhabdus sediminis</name>
    <dbReference type="NCBI Taxonomy" id="454144"/>
    <lineage>
        <taxon>Bacteria</taxon>
        <taxon>Pseudomonadati</taxon>
        <taxon>Verrucomicrobiota</taxon>
        <taxon>Verrucomicrobiia</taxon>
        <taxon>Verrucomicrobiales</taxon>
        <taxon>Verrucomicrobiaceae</taxon>
        <taxon>Persicirhabdus</taxon>
    </lineage>
</organism>
<comment type="caution">
    <text evidence="1">The sequence shown here is derived from an EMBL/GenBank/DDBJ whole genome shotgun (WGS) entry which is preliminary data.</text>
</comment>
<evidence type="ECO:0000313" key="2">
    <source>
        <dbReference type="Proteomes" id="UP000624703"/>
    </source>
</evidence>
<sequence length="92" mass="10551">MPIPTNKGNVVCYLDHQYRWMTRTTKQGSEVHVQLNEIPDGQMLIAKVPRLFKEVMVLDIIEHGPEMGWDPTVKGPDITCRLTKGHLIKLEN</sequence>
<dbReference type="EMBL" id="JAENIM010000041">
    <property type="protein sequence ID" value="MBK1791872.1"/>
    <property type="molecule type" value="Genomic_DNA"/>
</dbReference>
<keyword evidence="2" id="KW-1185">Reference proteome</keyword>
<name>A0A8J7MFM3_9BACT</name>
<dbReference type="Proteomes" id="UP000624703">
    <property type="component" value="Unassembled WGS sequence"/>
</dbReference>